<evidence type="ECO:0000256" key="7">
    <source>
        <dbReference type="ARBA" id="ARBA00023316"/>
    </source>
</evidence>
<organism evidence="9 10">
    <name type="scientific">Eleusine coracana subsp. coracana</name>
    <dbReference type="NCBI Taxonomy" id="191504"/>
    <lineage>
        <taxon>Eukaryota</taxon>
        <taxon>Viridiplantae</taxon>
        <taxon>Streptophyta</taxon>
        <taxon>Embryophyta</taxon>
        <taxon>Tracheophyta</taxon>
        <taxon>Spermatophyta</taxon>
        <taxon>Magnoliopsida</taxon>
        <taxon>Liliopsida</taxon>
        <taxon>Poales</taxon>
        <taxon>Poaceae</taxon>
        <taxon>PACMAD clade</taxon>
        <taxon>Chloridoideae</taxon>
        <taxon>Cynodonteae</taxon>
        <taxon>Eleusininae</taxon>
        <taxon>Eleusine</taxon>
    </lineage>
</organism>
<comment type="similarity">
    <text evidence="2 8">Belongs to the glycosyl hydrolase 28 family.</text>
</comment>
<keyword evidence="10" id="KW-1185">Reference proteome</keyword>
<name>A0AAV5D6Y4_ELECO</name>
<evidence type="ECO:0008006" key="11">
    <source>
        <dbReference type="Google" id="ProtNLM"/>
    </source>
</evidence>
<dbReference type="GO" id="GO:0004650">
    <property type="term" value="F:polygalacturonase activity"/>
    <property type="evidence" value="ECO:0007669"/>
    <property type="project" value="InterPro"/>
</dbReference>
<reference evidence="9" key="2">
    <citation type="submission" date="2021-12" db="EMBL/GenBank/DDBJ databases">
        <title>Resequencing data analysis of finger millet.</title>
        <authorList>
            <person name="Hatakeyama M."/>
            <person name="Aluri S."/>
            <person name="Balachadran M.T."/>
            <person name="Sivarajan S.R."/>
            <person name="Poveda L."/>
            <person name="Shimizu-Inatsugi R."/>
            <person name="Schlapbach R."/>
            <person name="Sreeman S.M."/>
            <person name="Shimizu K.K."/>
        </authorList>
    </citation>
    <scope>NUCLEOTIDE SEQUENCE</scope>
</reference>
<gene>
    <name evidence="9" type="primary">ga23886</name>
    <name evidence="9" type="ORF">PR202_ga23886</name>
</gene>
<evidence type="ECO:0000313" key="9">
    <source>
        <dbReference type="EMBL" id="GJN06183.1"/>
    </source>
</evidence>
<comment type="caution">
    <text evidence="9">The sequence shown here is derived from an EMBL/GenBank/DDBJ whole genome shotgun (WGS) entry which is preliminary data.</text>
</comment>
<keyword evidence="4" id="KW-0964">Secreted</keyword>
<dbReference type="InterPro" id="IPR012334">
    <property type="entry name" value="Pectin_lyas_fold"/>
</dbReference>
<evidence type="ECO:0000256" key="8">
    <source>
        <dbReference type="RuleBase" id="RU361169"/>
    </source>
</evidence>
<proteinExistence type="inferred from homology"/>
<reference evidence="9" key="1">
    <citation type="journal article" date="2018" name="DNA Res.">
        <title>Multiple hybrid de novo genome assembly of finger millet, an orphan allotetraploid crop.</title>
        <authorList>
            <person name="Hatakeyama M."/>
            <person name="Aluri S."/>
            <person name="Balachadran M.T."/>
            <person name="Sivarajan S.R."/>
            <person name="Patrignani A."/>
            <person name="Gruter S."/>
            <person name="Poveda L."/>
            <person name="Shimizu-Inatsugi R."/>
            <person name="Baeten J."/>
            <person name="Francoijs K.J."/>
            <person name="Nataraja K.N."/>
            <person name="Reddy Y.A.N."/>
            <person name="Phadnis S."/>
            <person name="Ravikumar R.L."/>
            <person name="Schlapbach R."/>
            <person name="Sreeman S.M."/>
            <person name="Shimizu K.K."/>
        </authorList>
    </citation>
    <scope>NUCLEOTIDE SEQUENCE</scope>
</reference>
<evidence type="ECO:0000256" key="5">
    <source>
        <dbReference type="ARBA" id="ARBA00022801"/>
    </source>
</evidence>
<evidence type="ECO:0000256" key="6">
    <source>
        <dbReference type="ARBA" id="ARBA00023295"/>
    </source>
</evidence>
<dbReference type="SUPFAM" id="SSF51126">
    <property type="entry name" value="Pectin lyase-like"/>
    <property type="match status" value="1"/>
</dbReference>
<dbReference type="EMBL" id="BQKI01000012">
    <property type="protein sequence ID" value="GJN06183.1"/>
    <property type="molecule type" value="Genomic_DNA"/>
</dbReference>
<dbReference type="GO" id="GO:0005975">
    <property type="term" value="P:carbohydrate metabolic process"/>
    <property type="evidence" value="ECO:0007669"/>
    <property type="project" value="InterPro"/>
</dbReference>
<dbReference type="GO" id="GO:0071555">
    <property type="term" value="P:cell wall organization"/>
    <property type="evidence" value="ECO:0007669"/>
    <property type="project" value="UniProtKB-KW"/>
</dbReference>
<evidence type="ECO:0000256" key="4">
    <source>
        <dbReference type="ARBA" id="ARBA00022525"/>
    </source>
</evidence>
<evidence type="ECO:0000256" key="1">
    <source>
        <dbReference type="ARBA" id="ARBA00004191"/>
    </source>
</evidence>
<dbReference type="AlphaFoldDB" id="A0AAV5D6Y4"/>
<dbReference type="PANTHER" id="PTHR31375">
    <property type="match status" value="1"/>
</dbReference>
<accession>A0AAV5D6Y4</accession>
<dbReference type="Proteomes" id="UP001054889">
    <property type="component" value="Unassembled WGS sequence"/>
</dbReference>
<evidence type="ECO:0000256" key="2">
    <source>
        <dbReference type="ARBA" id="ARBA00008834"/>
    </source>
</evidence>
<sequence length="267" mass="28986">MTPMNNESWTYVLDPTARPAPGHRRVIAQRHVLVSTNAPPLADESVRATGGVDRAATFKKAGFWAHRKILAETTNKPPKAAPPPPESGGDLLNVESFGAVGDGRSDHTMAFQNAWAKACSSPQPAVLLVPAGKKYLVKETPLSGPCKSEITFQIDGTLVAPEDKSDWNKHGYPHWISFTNIDRLTITGKGTLDGTGKSSWKNSCRVNKKNPCTIAPAALTFTSCNHIKVQGIKLLNSPQVHLDTQYSKDVTLTDIRPETIAYLLRPA</sequence>
<dbReference type="Gene3D" id="2.160.20.10">
    <property type="entry name" value="Single-stranded right-handed beta-helix, Pectin lyase-like"/>
    <property type="match status" value="1"/>
</dbReference>
<dbReference type="InterPro" id="IPR011050">
    <property type="entry name" value="Pectin_lyase_fold/virulence"/>
</dbReference>
<keyword evidence="5 8" id="KW-0378">Hydrolase</keyword>
<protein>
    <recommendedName>
        <fullName evidence="11">Polygalacturonase</fullName>
    </recommendedName>
</protein>
<evidence type="ECO:0000313" key="10">
    <source>
        <dbReference type="Proteomes" id="UP001054889"/>
    </source>
</evidence>
<dbReference type="InterPro" id="IPR000743">
    <property type="entry name" value="Glyco_hydro_28"/>
</dbReference>
<comment type="subcellular location">
    <subcellularLocation>
        <location evidence="1">Secreted</location>
        <location evidence="1">Cell wall</location>
    </subcellularLocation>
</comment>
<keyword evidence="3" id="KW-0134">Cell wall</keyword>
<keyword evidence="6 8" id="KW-0326">Glycosidase</keyword>
<evidence type="ECO:0000256" key="3">
    <source>
        <dbReference type="ARBA" id="ARBA00022512"/>
    </source>
</evidence>
<dbReference type="Pfam" id="PF00295">
    <property type="entry name" value="Glyco_hydro_28"/>
    <property type="match status" value="1"/>
</dbReference>
<keyword evidence="7" id="KW-0961">Cell wall biogenesis/degradation</keyword>